<dbReference type="PANTHER" id="PTHR43519:SF1">
    <property type="entry name" value="ATP-DEPENDENT RNA HELICASE HRPB"/>
    <property type="match status" value="1"/>
</dbReference>
<keyword evidence="2" id="KW-0547">Nucleotide-binding</keyword>
<accession>A0ABR7XBV3</accession>
<evidence type="ECO:0000313" key="3">
    <source>
        <dbReference type="EMBL" id="MBD1395765.1"/>
    </source>
</evidence>
<evidence type="ECO:0000256" key="1">
    <source>
        <dbReference type="ARBA" id="ARBA00022801"/>
    </source>
</evidence>
<protein>
    <recommendedName>
        <fullName evidence="5">ATP-dependent helicase HrpB</fullName>
    </recommendedName>
</protein>
<keyword evidence="4" id="KW-1185">Reference proteome</keyword>
<reference evidence="3 4" key="1">
    <citation type="submission" date="2020-09" db="EMBL/GenBank/DDBJ databases">
        <title>Genome sequencing and assembly of Pontibacter sp.</title>
        <authorList>
            <person name="Chhetri G."/>
        </authorList>
    </citation>
    <scope>NUCLEOTIDE SEQUENCE [LARGE SCALE GENOMIC DNA]</scope>
    <source>
        <strain evidence="3 4">JH31</strain>
    </source>
</reference>
<dbReference type="EMBL" id="JACXAJ010000001">
    <property type="protein sequence ID" value="MBD1395765.1"/>
    <property type="molecule type" value="Genomic_DNA"/>
</dbReference>
<keyword evidence="1" id="KW-0378">Hydrolase</keyword>
<proteinExistence type="predicted"/>
<organism evidence="3 4">
    <name type="scientific">Pontibacter aquaedesilientis</name>
    <dbReference type="NCBI Taxonomy" id="2766980"/>
    <lineage>
        <taxon>Bacteria</taxon>
        <taxon>Pseudomonadati</taxon>
        <taxon>Bacteroidota</taxon>
        <taxon>Cytophagia</taxon>
        <taxon>Cytophagales</taxon>
        <taxon>Hymenobacteraceae</taxon>
        <taxon>Pontibacter</taxon>
    </lineage>
</organism>
<comment type="caution">
    <text evidence="3">The sequence shown here is derived from an EMBL/GenBank/DDBJ whole genome shotgun (WGS) entry which is preliminary data.</text>
</comment>
<dbReference type="Proteomes" id="UP000625551">
    <property type="component" value="Unassembled WGS sequence"/>
</dbReference>
<dbReference type="Gene3D" id="3.40.50.300">
    <property type="entry name" value="P-loop containing nucleotide triphosphate hydrolases"/>
    <property type="match status" value="1"/>
</dbReference>
<evidence type="ECO:0000256" key="2">
    <source>
        <dbReference type="ARBA" id="ARBA00022806"/>
    </source>
</evidence>
<keyword evidence="2" id="KW-0067">ATP-binding</keyword>
<evidence type="ECO:0000313" key="4">
    <source>
        <dbReference type="Proteomes" id="UP000625551"/>
    </source>
</evidence>
<dbReference type="InterPro" id="IPR027417">
    <property type="entry name" value="P-loop_NTPase"/>
</dbReference>
<name>A0ABR7XBV3_9BACT</name>
<evidence type="ECO:0008006" key="5">
    <source>
        <dbReference type="Google" id="ProtNLM"/>
    </source>
</evidence>
<keyword evidence="2" id="KW-0347">Helicase</keyword>
<dbReference type="PANTHER" id="PTHR43519">
    <property type="entry name" value="ATP-DEPENDENT RNA HELICASE HRPB"/>
    <property type="match status" value="1"/>
</dbReference>
<gene>
    <name evidence="3" type="ORF">H9Q13_01190</name>
</gene>
<sequence>MPFNPFTIDLPVREIIAAVREYIAAQNTLIVNAPPGAGKSTLLPLALLDEAWLSGQKIVMLEPRRLAAKTIAERLAQLLGEEV</sequence>
<dbReference type="SUPFAM" id="SSF52540">
    <property type="entry name" value="P-loop containing nucleoside triphosphate hydrolases"/>
    <property type="match status" value="1"/>
</dbReference>